<dbReference type="AlphaFoldDB" id="A0A4R5ATX0"/>
<dbReference type="InterPro" id="IPR047693">
    <property type="entry name" value="RNA-guided_IscB-like"/>
</dbReference>
<organism evidence="3 4">
    <name type="scientific">Actinomadura darangshiensis</name>
    <dbReference type="NCBI Taxonomy" id="705336"/>
    <lineage>
        <taxon>Bacteria</taxon>
        <taxon>Bacillati</taxon>
        <taxon>Actinomycetota</taxon>
        <taxon>Actinomycetes</taxon>
        <taxon>Streptosporangiales</taxon>
        <taxon>Thermomonosporaceae</taxon>
        <taxon>Actinomadura</taxon>
    </lineage>
</organism>
<dbReference type="GO" id="GO:0003676">
    <property type="term" value="F:nucleic acid binding"/>
    <property type="evidence" value="ECO:0007669"/>
    <property type="project" value="InterPro"/>
</dbReference>
<comment type="caution">
    <text evidence="3">The sequence shown here is derived from an EMBL/GenBank/DDBJ whole genome shotgun (WGS) entry which is preliminary data.</text>
</comment>
<dbReference type="InterPro" id="IPR025938">
    <property type="entry name" value="RRXRR_dom"/>
</dbReference>
<reference evidence="3 4" key="1">
    <citation type="submission" date="2019-03" db="EMBL/GenBank/DDBJ databases">
        <title>Draft genome sequences of novel Actinobacteria.</title>
        <authorList>
            <person name="Sahin N."/>
            <person name="Ay H."/>
            <person name="Saygin H."/>
        </authorList>
    </citation>
    <scope>NUCLEOTIDE SEQUENCE [LARGE SCALE GENOMIC DNA]</scope>
    <source>
        <strain evidence="3 4">DSM 45941</strain>
    </source>
</reference>
<keyword evidence="3" id="KW-0540">Nuclease</keyword>
<evidence type="ECO:0000259" key="2">
    <source>
        <dbReference type="SMART" id="SM00507"/>
    </source>
</evidence>
<dbReference type="InterPro" id="IPR003615">
    <property type="entry name" value="HNH_nuc"/>
</dbReference>
<sequence length="527" mass="57848">MATFRTGEPTHRPVLLQRAALESGLADTPRIGNETGPRHPSRKGGGAGAGHVRGETTGTSPGASGVTPNPSVGEQRREAHRVFVLDGQGVPLQPCHPARARRLLASGRAVVARHTPFVIRLKDRLAAESQVDGVQVGIDPGSRHTGISVFTSQEGERRGRYSIQLDHRGAQIHKRVGQRAAYRRRRRSAKLRYRAPRFLNRQRPDGWLAPSLGHRVDTTVSWADRLTRWAPVRVLHVERVAFDTHLLSAGRPLEGTEYQQGTLCGYQAREYLLEKWGRVCVYCGAVDVPLNVDHIHPRSEGGSDRISNLTLACVPCNRAKGDQPVQRFLARRPAVLARILAQAKTPLRDAAAINATRWRLWRALDSRFPGQVRIGSGARTKWNRTQSGLPKSHTFDALCVGGSDAVTVTAYPADVLVIACTGRGTHCRTSPDKYGFPRLRLPRSKNVHGFQTGDLVKAIVPAGKKAGSHLGRVAVRTTGWFDITGGRGTVQGISHRHVRLLQRGDGYGYTIRPENTVPMYGPKEGIR</sequence>
<dbReference type="EMBL" id="SMKY01000166">
    <property type="protein sequence ID" value="TDD74564.1"/>
    <property type="molecule type" value="Genomic_DNA"/>
</dbReference>
<dbReference type="Proteomes" id="UP000295578">
    <property type="component" value="Unassembled WGS sequence"/>
</dbReference>
<dbReference type="PANTHER" id="PTHR33877:SF2">
    <property type="entry name" value="OS07G0170200 PROTEIN"/>
    <property type="match status" value="1"/>
</dbReference>
<protein>
    <submittedName>
        <fullName evidence="3">HNH endonuclease</fullName>
    </submittedName>
</protein>
<feature type="region of interest" description="Disordered" evidence="1">
    <location>
        <begin position="23"/>
        <end position="75"/>
    </location>
</feature>
<dbReference type="NCBIfam" id="NF040563">
    <property type="entry name" value="guided_IscB"/>
    <property type="match status" value="1"/>
</dbReference>
<keyword evidence="3" id="KW-0378">Hydrolase</keyword>
<evidence type="ECO:0000313" key="3">
    <source>
        <dbReference type="EMBL" id="TDD74564.1"/>
    </source>
</evidence>
<dbReference type="PANTHER" id="PTHR33877">
    <property type="entry name" value="SLL1193 PROTEIN"/>
    <property type="match status" value="1"/>
</dbReference>
<proteinExistence type="predicted"/>
<accession>A0A4R5ATX0</accession>
<feature type="compositionally biased region" description="Polar residues" evidence="1">
    <location>
        <begin position="56"/>
        <end position="72"/>
    </location>
</feature>
<dbReference type="Gene3D" id="1.10.30.50">
    <property type="match status" value="1"/>
</dbReference>
<feature type="domain" description="HNH nuclease" evidence="2">
    <location>
        <begin position="267"/>
        <end position="318"/>
    </location>
</feature>
<dbReference type="Pfam" id="PF01844">
    <property type="entry name" value="HNH"/>
    <property type="match status" value="1"/>
</dbReference>
<evidence type="ECO:0000256" key="1">
    <source>
        <dbReference type="SAM" id="MobiDB-lite"/>
    </source>
</evidence>
<dbReference type="GO" id="GO:0008270">
    <property type="term" value="F:zinc ion binding"/>
    <property type="evidence" value="ECO:0007669"/>
    <property type="project" value="InterPro"/>
</dbReference>
<keyword evidence="4" id="KW-1185">Reference proteome</keyword>
<dbReference type="GO" id="GO:0004519">
    <property type="term" value="F:endonuclease activity"/>
    <property type="evidence" value="ECO:0007669"/>
    <property type="project" value="UniProtKB-KW"/>
</dbReference>
<dbReference type="InterPro" id="IPR002711">
    <property type="entry name" value="HNH"/>
</dbReference>
<dbReference type="Pfam" id="PF14239">
    <property type="entry name" value="RRXRR"/>
    <property type="match status" value="1"/>
</dbReference>
<dbReference type="InterPro" id="IPR052892">
    <property type="entry name" value="NA-targeting_endonuclease"/>
</dbReference>
<dbReference type="CDD" id="cd00085">
    <property type="entry name" value="HNHc"/>
    <property type="match status" value="1"/>
</dbReference>
<gene>
    <name evidence="3" type="ORF">E1293_29365</name>
</gene>
<dbReference type="OrthoDB" id="9802901at2"/>
<dbReference type="SMART" id="SM00507">
    <property type="entry name" value="HNHc"/>
    <property type="match status" value="1"/>
</dbReference>
<name>A0A4R5ATX0_9ACTN</name>
<keyword evidence="3" id="KW-0255">Endonuclease</keyword>
<evidence type="ECO:0000313" key="4">
    <source>
        <dbReference type="Proteomes" id="UP000295578"/>
    </source>
</evidence>